<evidence type="ECO:0000313" key="3">
    <source>
        <dbReference type="Proteomes" id="UP000294829"/>
    </source>
</evidence>
<reference evidence="2 3" key="1">
    <citation type="submission" date="2019-03" db="EMBL/GenBank/DDBJ databases">
        <title>Sapientia aquatica gen. nov., sp. nov., isolated from a crater lake.</title>
        <authorList>
            <person name="Felfoldi T."/>
            <person name="Szabo A."/>
            <person name="Toth E."/>
            <person name="Schumann P."/>
            <person name="Keki Z."/>
            <person name="Marialigeti K."/>
            <person name="Mathe I."/>
        </authorList>
    </citation>
    <scope>NUCLEOTIDE SEQUENCE [LARGE SCALE GENOMIC DNA]</scope>
    <source>
        <strain evidence="2 3">SA-152</strain>
    </source>
</reference>
<feature type="chain" id="PRO_5020374882" description="Lipoprotein" evidence="1">
    <location>
        <begin position="23"/>
        <end position="142"/>
    </location>
</feature>
<feature type="signal peptide" evidence="1">
    <location>
        <begin position="1"/>
        <end position="22"/>
    </location>
</feature>
<accession>A0A4R5W2B6</accession>
<gene>
    <name evidence="2" type="ORF">E2I14_08650</name>
</gene>
<proteinExistence type="predicted"/>
<keyword evidence="3" id="KW-1185">Reference proteome</keyword>
<evidence type="ECO:0000256" key="1">
    <source>
        <dbReference type="SAM" id="SignalP"/>
    </source>
</evidence>
<dbReference type="EMBL" id="SMYL01000003">
    <property type="protein sequence ID" value="TDK66525.1"/>
    <property type="molecule type" value="Genomic_DNA"/>
</dbReference>
<evidence type="ECO:0008006" key="4">
    <source>
        <dbReference type="Google" id="ProtNLM"/>
    </source>
</evidence>
<name>A0A4R5W2B6_9BURK</name>
<dbReference type="RefSeq" id="WP_133327495.1">
    <property type="nucleotide sequence ID" value="NZ_SMYL01000003.1"/>
</dbReference>
<dbReference type="Proteomes" id="UP000294829">
    <property type="component" value="Unassembled WGS sequence"/>
</dbReference>
<sequence length="142" mass="14965">MKKSSFLFVNLLSLLAFCILSGCEKNDSPISKPDLSKPAAAVAEVKVGDWGPQTAMVGEFPNKQPDGAVGLWIQTNGEQSLGEAQVLFGGQPAKATSIQDKLITAAISPDLLAQPGDKEVVIKQVSTGKIFRVGVFKVVPAK</sequence>
<dbReference type="AlphaFoldDB" id="A0A4R5W2B6"/>
<keyword evidence="1" id="KW-0732">Signal</keyword>
<protein>
    <recommendedName>
        <fullName evidence="4">Lipoprotein</fullName>
    </recommendedName>
</protein>
<evidence type="ECO:0000313" key="2">
    <source>
        <dbReference type="EMBL" id="TDK66525.1"/>
    </source>
</evidence>
<comment type="caution">
    <text evidence="2">The sequence shown here is derived from an EMBL/GenBank/DDBJ whole genome shotgun (WGS) entry which is preliminary data.</text>
</comment>
<organism evidence="2 3">
    <name type="scientific">Sapientia aquatica</name>
    <dbReference type="NCBI Taxonomy" id="1549640"/>
    <lineage>
        <taxon>Bacteria</taxon>
        <taxon>Pseudomonadati</taxon>
        <taxon>Pseudomonadota</taxon>
        <taxon>Betaproteobacteria</taxon>
        <taxon>Burkholderiales</taxon>
        <taxon>Oxalobacteraceae</taxon>
        <taxon>Sapientia</taxon>
    </lineage>
</organism>
<dbReference type="PROSITE" id="PS51257">
    <property type="entry name" value="PROKAR_LIPOPROTEIN"/>
    <property type="match status" value="1"/>
</dbReference>